<gene>
    <name evidence="1" type="ORF">S06H3_17727</name>
</gene>
<dbReference type="EMBL" id="BARV01008888">
    <property type="protein sequence ID" value="GAI09524.1"/>
    <property type="molecule type" value="Genomic_DNA"/>
</dbReference>
<dbReference type="Pfam" id="PF18933">
    <property type="entry name" value="PsbP_2"/>
    <property type="match status" value="1"/>
</dbReference>
<dbReference type="Gene3D" id="3.40.1000.10">
    <property type="entry name" value="Mog1/PsbP, alpha/beta/alpha sandwich"/>
    <property type="match status" value="1"/>
</dbReference>
<proteinExistence type="predicted"/>
<accession>X1MT27</accession>
<evidence type="ECO:0000313" key="1">
    <source>
        <dbReference type="EMBL" id="GAI09524.1"/>
    </source>
</evidence>
<organism evidence="1">
    <name type="scientific">marine sediment metagenome</name>
    <dbReference type="NCBI Taxonomy" id="412755"/>
    <lineage>
        <taxon>unclassified sequences</taxon>
        <taxon>metagenomes</taxon>
        <taxon>ecological metagenomes</taxon>
    </lineage>
</organism>
<sequence>MGGKRFHVGAISALVALVAVSIVFTGGCNGQSPTDGPTPPTTPVTPGYIRVYDHKLGYGFEYPEDWESQLIEGEDVESVVMFTKPETPTTLIVTVELSNLSLEEIKEEFREGLEGLGLTILEEREIVVNGREGYEVIYRPFPAVKMKQAMFIANGKSYILVCSTAEDLYAASEEIFDHIINSFVIE</sequence>
<name>X1MT27_9ZZZZ</name>
<evidence type="ECO:0008006" key="2">
    <source>
        <dbReference type="Google" id="ProtNLM"/>
    </source>
</evidence>
<dbReference type="PROSITE" id="PS51257">
    <property type="entry name" value="PROKAR_LIPOPROTEIN"/>
    <property type="match status" value="1"/>
</dbReference>
<comment type="caution">
    <text evidence="1">The sequence shown here is derived from an EMBL/GenBank/DDBJ whole genome shotgun (WGS) entry which is preliminary data.</text>
</comment>
<reference evidence="1" key="1">
    <citation type="journal article" date="2014" name="Front. Microbiol.">
        <title>High frequency of phylogenetically diverse reductive dehalogenase-homologous genes in deep subseafloor sedimentary metagenomes.</title>
        <authorList>
            <person name="Kawai M."/>
            <person name="Futagami T."/>
            <person name="Toyoda A."/>
            <person name="Takaki Y."/>
            <person name="Nishi S."/>
            <person name="Hori S."/>
            <person name="Arai W."/>
            <person name="Tsubouchi T."/>
            <person name="Morono Y."/>
            <person name="Uchiyama I."/>
            <person name="Ito T."/>
            <person name="Fujiyama A."/>
            <person name="Inagaki F."/>
            <person name="Takami H."/>
        </authorList>
    </citation>
    <scope>NUCLEOTIDE SEQUENCE</scope>
    <source>
        <strain evidence="1">Expedition CK06-06</strain>
    </source>
</reference>
<protein>
    <recommendedName>
        <fullName evidence="2">PsbP C-terminal domain-containing protein</fullName>
    </recommendedName>
</protein>
<dbReference type="AlphaFoldDB" id="X1MT27"/>